<dbReference type="Proteomes" id="UP000314294">
    <property type="component" value="Unassembled WGS sequence"/>
</dbReference>
<reference evidence="1 2" key="1">
    <citation type="submission" date="2019-03" db="EMBL/GenBank/DDBJ databases">
        <title>First draft genome of Liparis tanakae, snailfish: a comprehensive survey of snailfish specific genes.</title>
        <authorList>
            <person name="Kim W."/>
            <person name="Song I."/>
            <person name="Jeong J.-H."/>
            <person name="Kim D."/>
            <person name="Kim S."/>
            <person name="Ryu S."/>
            <person name="Song J.Y."/>
            <person name="Lee S.K."/>
        </authorList>
    </citation>
    <scope>NUCLEOTIDE SEQUENCE [LARGE SCALE GENOMIC DNA]</scope>
    <source>
        <tissue evidence="1">Muscle</tissue>
    </source>
</reference>
<dbReference type="EMBL" id="SRLO01000336">
    <property type="protein sequence ID" value="TNN60321.1"/>
    <property type="molecule type" value="Genomic_DNA"/>
</dbReference>
<organism evidence="1 2">
    <name type="scientific">Liparis tanakae</name>
    <name type="common">Tanaka's snailfish</name>
    <dbReference type="NCBI Taxonomy" id="230148"/>
    <lineage>
        <taxon>Eukaryota</taxon>
        <taxon>Metazoa</taxon>
        <taxon>Chordata</taxon>
        <taxon>Craniata</taxon>
        <taxon>Vertebrata</taxon>
        <taxon>Euteleostomi</taxon>
        <taxon>Actinopterygii</taxon>
        <taxon>Neopterygii</taxon>
        <taxon>Teleostei</taxon>
        <taxon>Neoteleostei</taxon>
        <taxon>Acanthomorphata</taxon>
        <taxon>Eupercaria</taxon>
        <taxon>Perciformes</taxon>
        <taxon>Cottioidei</taxon>
        <taxon>Cottales</taxon>
        <taxon>Liparidae</taxon>
        <taxon>Liparis</taxon>
    </lineage>
</organism>
<dbReference type="AlphaFoldDB" id="A0A4Z2H3Z9"/>
<gene>
    <name evidence="1" type="ORF">EYF80_029486</name>
</gene>
<keyword evidence="2" id="KW-1185">Reference proteome</keyword>
<accession>A0A4Z2H3Z9</accession>
<protein>
    <submittedName>
        <fullName evidence="1">Uncharacterized protein</fullName>
    </submittedName>
</protein>
<proteinExistence type="predicted"/>
<comment type="caution">
    <text evidence="1">The sequence shown here is derived from an EMBL/GenBank/DDBJ whole genome shotgun (WGS) entry which is preliminary data.</text>
</comment>
<dbReference type="OrthoDB" id="10557159at2759"/>
<sequence>MGSGGDQVSVLERRGNSSCCHQAADMSHVCQQIEAHNAVMWLQYRCVGCKVSGGSRVRLDVDAPQIWVQTKCEECSLLAQQLNLVNDLCTSIVPEKNKRRLHISGSSWARFSWPVHSPALLRPRLHDSAVTCPSRPRQPEALRKRGCTGPVCPGSYMQGLVFLDRLVLWYSIRQLSSVTIIMSCCCFGWSAGVELVD</sequence>
<evidence type="ECO:0000313" key="1">
    <source>
        <dbReference type="EMBL" id="TNN60321.1"/>
    </source>
</evidence>
<evidence type="ECO:0000313" key="2">
    <source>
        <dbReference type="Proteomes" id="UP000314294"/>
    </source>
</evidence>
<name>A0A4Z2H3Z9_9TELE</name>